<comment type="caution">
    <text evidence="1">The sequence shown here is derived from an EMBL/GenBank/DDBJ whole genome shotgun (WGS) entry which is preliminary data.</text>
</comment>
<keyword evidence="2" id="KW-1185">Reference proteome</keyword>
<dbReference type="Proteomes" id="UP001140453">
    <property type="component" value="Unassembled WGS sequence"/>
</dbReference>
<reference evidence="1" key="1">
    <citation type="submission" date="2022-10" db="EMBL/GenBank/DDBJ databases">
        <title>Tapping the CABI collections for fungal endophytes: first genome assemblies for Collariella, Neodidymelliopsis, Ascochyta clinopodiicola, Didymella pomorum, Didymosphaeria variabile, Neocosmospora piperis and Neocucurbitaria cava.</title>
        <authorList>
            <person name="Hill R."/>
        </authorList>
    </citation>
    <scope>NUCLEOTIDE SEQUENCE</scope>
    <source>
        <strain evidence="1">IMI 355082</strain>
    </source>
</reference>
<dbReference type="OrthoDB" id="3649348at2759"/>
<sequence>MGAPVILCGATERIGSGVIENLKPEYDVIHFVMSVEAARVQIKAIFEGNQSPPSDSELGSKVYSQKPIAVILGGAFTDEDVTAMMKATAHIHPIPWLRPDKSKPTPPLGPAYGKAMVDRIKERIPQLEQGGEMGEAKQFLF</sequence>
<proteinExistence type="predicted"/>
<dbReference type="EMBL" id="JAPEVB010000003">
    <property type="protein sequence ID" value="KAJ4391781.1"/>
    <property type="molecule type" value="Genomic_DNA"/>
</dbReference>
<accession>A0A9W8YST6</accession>
<evidence type="ECO:0000313" key="1">
    <source>
        <dbReference type="EMBL" id="KAJ4391781.1"/>
    </source>
</evidence>
<evidence type="ECO:0000313" key="2">
    <source>
        <dbReference type="Proteomes" id="UP001140453"/>
    </source>
</evidence>
<name>A0A9W8YST6_9PEZI</name>
<organism evidence="1 2">
    <name type="scientific">Gnomoniopsis smithogilvyi</name>
    <dbReference type="NCBI Taxonomy" id="1191159"/>
    <lineage>
        <taxon>Eukaryota</taxon>
        <taxon>Fungi</taxon>
        <taxon>Dikarya</taxon>
        <taxon>Ascomycota</taxon>
        <taxon>Pezizomycotina</taxon>
        <taxon>Sordariomycetes</taxon>
        <taxon>Sordariomycetidae</taxon>
        <taxon>Diaporthales</taxon>
        <taxon>Gnomoniaceae</taxon>
        <taxon>Gnomoniopsis</taxon>
    </lineage>
</organism>
<dbReference type="AlphaFoldDB" id="A0A9W8YST6"/>
<gene>
    <name evidence="1" type="ORF">N0V93_005401</name>
</gene>
<protein>
    <submittedName>
        <fullName evidence="1">Uncharacterized protein</fullName>
    </submittedName>
</protein>